<feature type="compositionally biased region" description="Basic and acidic residues" evidence="2">
    <location>
        <begin position="3564"/>
        <end position="3575"/>
    </location>
</feature>
<feature type="compositionally biased region" description="Basic and acidic residues" evidence="2">
    <location>
        <begin position="1430"/>
        <end position="1440"/>
    </location>
</feature>
<feature type="region of interest" description="Disordered" evidence="2">
    <location>
        <begin position="3066"/>
        <end position="3086"/>
    </location>
</feature>
<feature type="region of interest" description="Disordered" evidence="2">
    <location>
        <begin position="3141"/>
        <end position="3163"/>
    </location>
</feature>
<feature type="region of interest" description="Disordered" evidence="2">
    <location>
        <begin position="1908"/>
        <end position="1940"/>
    </location>
</feature>
<organism evidence="4 5">
    <name type="scientific">Clavelina lepadiformis</name>
    <name type="common">Light-bulb sea squirt</name>
    <name type="synonym">Ascidia lepadiformis</name>
    <dbReference type="NCBI Taxonomy" id="159417"/>
    <lineage>
        <taxon>Eukaryota</taxon>
        <taxon>Metazoa</taxon>
        <taxon>Chordata</taxon>
        <taxon>Tunicata</taxon>
        <taxon>Ascidiacea</taxon>
        <taxon>Aplousobranchia</taxon>
        <taxon>Clavelinidae</taxon>
        <taxon>Clavelina</taxon>
    </lineage>
</organism>
<comment type="caution">
    <text evidence="4">The sequence shown here is derived from an EMBL/GenBank/DDBJ whole genome shotgun (WGS) entry which is preliminary data.</text>
</comment>
<accession>A0ABP0G3Q7</accession>
<feature type="domain" description="Bridge-like lipid transfer protein family member 1 C-terminal" evidence="3">
    <location>
        <begin position="3586"/>
        <end position="4156"/>
    </location>
</feature>
<dbReference type="SMART" id="SM01220">
    <property type="entry name" value="FSA_C"/>
    <property type="match status" value="1"/>
</dbReference>
<keyword evidence="1" id="KW-0175">Coiled coil</keyword>
<feature type="region of interest" description="Disordered" evidence="2">
    <location>
        <begin position="3564"/>
        <end position="3594"/>
    </location>
</feature>
<dbReference type="Proteomes" id="UP001642483">
    <property type="component" value="Unassembled WGS sequence"/>
</dbReference>
<feature type="compositionally biased region" description="Basic and acidic residues" evidence="2">
    <location>
        <begin position="2955"/>
        <end position="2970"/>
    </location>
</feature>
<feature type="compositionally biased region" description="Low complexity" evidence="2">
    <location>
        <begin position="2061"/>
        <end position="2070"/>
    </location>
</feature>
<feature type="compositionally biased region" description="Polar residues" evidence="2">
    <location>
        <begin position="2148"/>
        <end position="2163"/>
    </location>
</feature>
<evidence type="ECO:0000313" key="5">
    <source>
        <dbReference type="Proteomes" id="UP001642483"/>
    </source>
</evidence>
<evidence type="ECO:0000256" key="2">
    <source>
        <dbReference type="SAM" id="MobiDB-lite"/>
    </source>
</evidence>
<feature type="coiled-coil region" evidence="1">
    <location>
        <begin position="3013"/>
        <end position="3060"/>
    </location>
</feature>
<protein>
    <recommendedName>
        <fullName evidence="3">Bridge-like lipid transfer protein family member 1 C-terminal domain-containing protein</fullName>
    </recommendedName>
</protein>
<dbReference type="InterPro" id="IPR033616">
    <property type="entry name" value="BLTP1"/>
</dbReference>
<dbReference type="InterPro" id="IPR056741">
    <property type="entry name" value="BLTP1_M"/>
</dbReference>
<sequence length="4162" mass="465790">MLTSFKYHDWHEHEFLFFQDAHISIGSFSFSALSGKLMFRDVFYITKDYSLRVHDGYCIFRWWRSYEEVKGWRKQTDLNHGHTRLSIVVSGFEFHRYNRSKEYDRLKELFGLEVVSADKKGDKKSEAQPSKKVDWWRSLFPVIKISVSYGRAIFGNKLLPNSLVVAFSDGEFQYKTTEPSNSDDLFMHALEGELGTVRVMLVPSLGYDPAVTPAMLGVLPIHNEGPPRKMGEGYVMLQSSNVDLKYVWDEAGLVKSDDANSGDSPIWDMTIGFGKQTILNFGPWADRQRELLWNFFYPADFQHLKVTKIPGVGEIRVAKSFKFSAHLHFGADVDILSIKNDEVVHSILMNMAKGSFIEVDVPMVVLEDGYKSQITGQLLHIDVTTNMHYRSLLQAESLGFDISILYPIFWNDRQTWTCDITAVKATLSLLFAHKDFISDLMNDWSNKSAPDLIFFVPYTFAINFFLKEFDLVLPANAHNWIDCNSKPKDNAYLGLHGKELAISFVLPFYDFLPPTFTIPFNFDLKQGQLCVYLPESNMQRNILMNLTTNQHMWNKRESCADEDRNLFQNKTWGMINKDWVPCWDVPTLKLTIAYTWHPIVATFEEKEVSIPFGADRKQRRSISKQSSGLADLASVEKTSSVKSRSKTIVTFDPTSLEADEIRIDLDMAPGSTLTLYGTLLDLILAIKENYLGFNDVYTDFASNPHGQDADSKSLSQASEFNPLAYRPLQVTVNVALNEVNGVLPIHPNPLFASAPMVSLKRLTFEMDKNFLQTRLQLLLSELNICVNDVDNDSTKDETQGCIRLTDLQFRGHAMFSGAGLPLSAATVEYAWLTEVLVGDIQGRLTFAQGLAVAEWFQLFKFLLSNDSHQLKEAFPFRIFPTGIVWDYVKKNGKCVEETDVKYLMVRLQVHSVQLHLIQDNIHFDIQVSPITVSNGNVQDQDILEAVSIMAEEVKIKQRIQKSLSSDEWMEAGEMCFGPLITQVAVAMEEVGMDGFQDEFLRFHDRKTRRLDFLWDRDTTDLPRKQSSGMTSVLESVRQMKSWGCAFFTPVTFRHPTFFYKNDEKKTNTRRRHQTGVHTDSVKLGDKSDHDFTDNDVRGDVCDVTDGNEDVFDPKLDYGMSLLQNGQQLLMRSIAEKSPPPPKNSPDVAPLTPPKPAGLVLMSDNILDPLPVKSNSQISFDVQPKEVPVTKLRSSDLSAIDRAISTESNLYRSAESDFRSNSSLSSEEFFSAESEVDETEMDAKKAQSDPDLPQISSRPASLLISSPPTVVRRLVLEDIPRASQFPLPEENRNDLCNQQLFENHGLISCYSNVLTTSKRRASEWLPNFDVTSEGIHPSVIITKDGHDTKLSRRCSMDILNKTDSENISKVILHVKGPVDIQLTPFLLESLEQIIQTVSNAVKKQHPLSVLNKLDMECTEDVLATQQLPKSSDSDESSKEESEMQQDATKPGSRIEVFMDAIRINIVQATLGNDPVFNLRLNKMLPTACITVAAVCVDRLDLKLEVRSKRKKKLLKIENEENKGTTDSPKDQSPSTNITSLVDIKGHASVHSVAVQLRAMSYDGFAPERSHITALSDDGCRAPFCFNDQILLPNVKRSKESFADQRRRPPKPWGWVIVEAGIKRISADFVKYDAQALKLSPPKDHLCDGQLTIDLVWLNVASPLSASQLSRTNRTHCSWNLLTVLAPSCSAWMGPADRLSVALSHYDQVTMMQRLSSISAALTMTREEAMEVGKSLWEPGKYKCDVITETSNAIRSDPNCVLCGAIQKHFLKPENVTLLMSAVSDEAGIPTRDTLETGVQVLINLWLDMVVKSETMKDKPRKWKLFGGDTLSSRNDSQVAEIKYGGDLSLSNFLHQNERSTQPRSGNDVVVHFTAHPEKESLLDSTAESQQQGDIFFQQQQSMYSWMQNQAQNDVEAGNESPKEAEIAGSSPTKTEKKDSTMQEALKKYSNFLQFLGITQSGKVVSNFVRTNCSGSLSIKAHLRNIRMDKQEPDVVYSRAGLKKHRKHPSASLRRRQFAFTHSRTDGSGYPIILCQELIFETSIIDDLIEDETKKQDGENTEKTNNVSNSNNKVKKKSKTSKLRSKLSVDVSCSLALMKQRVDIALIRLVHQVMQCSDAMQQAKTAIEVNRYTAGSVSPDPETRHRRVKSTIQPSSSFVSYSGPPNRSALHRRHTSPIAQRSLIFDTGSVTSSSTTSSENLAHCWQDLYKLVDMHSTDGSHAFQDDLKFETELKRGFSAITRHASFHQPYVSMVMSGSLNLLKLQLSAEVGGLKMSTDLCELNAGAKHTRTSINQYKHEAHSSIDASLDSIYADVTENPSNMNKTILTSKVGSCRLEASTNHQRDSGSDNTCSLSIGRIVVDLPQQPALLHDILTRGSMQISTHFMEFAKTPSYKQSFDVVDGGFPSATPSQATVAPLMTPMTPSAITAFIDYSQDSSDVTNLPVIACLSLSTEGIEIGANLLPSLRAKYFTGKIDGNGVTGSDATFSVTMPTHTLHFTSELPSLSDSGPYSTSIELPPISAEGEFKQHKRYDDKNEGDLQMKEGEYLSVSIRVGGFEHTLTTDLLNQLIFLQEVFVREVNDVIQKITRKDKTTSVMSETSVKSFESTESSKLLYQLQFELDGIQITASTPSSNAVRLKTGTVTFELSNRVIRAGKFKNIPKYLKLFGKAHVDLTLSLGTLIFNNIYPEAEAEFQQMAHFTTRIGFQNTTQQASDTQRGKAGLTAPSPSDDNSVILISLMRPVFFVQPTAFDKAIQIFLAYRRAYEEWTEKKDSLEGDVRYATSQVVNVLQSRRSQTSNASSVATSYLFLQLSVRDMGVCLPVSHSVGSYDLSVQDELSTALVLTIDNTLISACYANSLVTTGNFKGFCLRFADDFQTSWDDWSPSKDVINSFIVPQGTYQICWDQSYHANVHNLPTVCTSVNVVWKMKGVDMKLDTKMGMHLSHLVDTLTLITGPDHGRDSSTSDNLHLESESESLPEFEDGTRKDTVDGPTMPSTSESRALPPSRQFSYKDREKKLEQELNEQIRIVKDLRSLGAKPTTVEEQEKKVQALEGALASLFRQTFRSKLRRSSIKPRQMNQEDLKRPTHHRSVSAGVGLRAFPTPKLIQSAFSTLPHKSQQNPWDDVNDSSAFLAWDESAHSVFSPQSDSMQGLHESSDVSSSDYDSDVVDGVSAEFDVEQNVTHDQGSFMQNGMQATADMEAEVELILDIRVGIDGGKIICVPMKEQDYKSQPSGATRIPLLSNRIFESNNTTFYVPGVDVKLRYNSASGGEKHLDFFTPPGSPKTKASKVPLIQVETPGGTRSNDRRRPCLNVYFSLQTLPEMTISPCFLDFLEQTLQIVPKAMTRAPAPVTSQAEEQGAVDAINSTLASLPVDVVVYISVQPSEVHFNCEPMSRVECLLHIPSLDVIFSSIRDSPSVTSKFAFPERGTHSNSSKKLPVQYSTESSMSNDAFPSGLGFTVLMSDFSIYIFHPFGANQSSGRKDSLSVDLEVVKINLVRTRKGATNLDGSVRLKDNAVVTNISTLVDIGKASFKYDMRRLSEILAFPRAWYRRSIARRLFFGDTTDERSQTDDERFQDSPLTPKKNAPPKSEPASRHDDWQAVVLFGLNMSRLDVQMNMSNVMGNTLWSCDGLRSQGRLTLQSAGDKDIFLSCGLENSRLSAKGGIIGGKVELRRLHANCHLLDPISADPQHNIAVKMNSLDGRIEYMGSCIMMGKLTMVSVKLGDEWKGPKTSIPTSVEKSAVFVPGDVGWENFSLAISRSTTPDVIKMLAKLEEFFTQQFQNLSSLRHHAGRDTSLKRQSSLMSNQAVYAHHRHWPGVYAAIRAIGIAPNYLLGGSLCLHGNQLTIVCFHGNDFRSRSWVLFNILEPNIMFSTEVQEIKESIKRDESATLAVQSLIFNLGHGYWLKTADSSCEHMTTVSRVTRSRHENPPPTSASIDEWFAYVTASHKQELSMLRTLNDFRPNDAGFGRSSAGGARRLSTSSNYSHETDIIFALPKLQLDFKTEHMQGPNEPDPNDCENRPVVECSFVTEFTDHICVTMDVELIMCLHDLISSYLKEKQHALSSRTRLPSVSSEHVTAQIDPIDLRQFICNTWQLEPTVRLISWAGRRIEPVGVDYILQKLGFKHARTTIPKWFQRGVLDVLDQALALIVQNLVVTMVQEQK</sequence>
<evidence type="ECO:0000313" key="4">
    <source>
        <dbReference type="EMBL" id="CAK8686469.1"/>
    </source>
</evidence>
<feature type="region of interest" description="Disordered" evidence="2">
    <location>
        <begin position="2053"/>
        <end position="2079"/>
    </location>
</feature>
<dbReference type="Pfam" id="PF20413">
    <property type="entry name" value="BLTP1_N"/>
    <property type="match status" value="1"/>
</dbReference>
<proteinExistence type="predicted"/>
<evidence type="ECO:0000259" key="3">
    <source>
        <dbReference type="SMART" id="SM01220"/>
    </source>
</evidence>
<dbReference type="InterPro" id="IPR056742">
    <property type="entry name" value="BLTP1_C"/>
</dbReference>
<dbReference type="Pfam" id="PF25040">
    <property type="entry name" value="BLTP1_C"/>
    <property type="match status" value="4"/>
</dbReference>
<dbReference type="PANTHER" id="PTHR31640">
    <property type="entry name" value="TRANSMEMBRANE PROTEIN KIAA1109"/>
    <property type="match status" value="1"/>
</dbReference>
<feature type="region of interest" description="Disordered" evidence="2">
    <location>
        <begin position="1226"/>
        <end position="1259"/>
    </location>
</feature>
<evidence type="ECO:0000256" key="1">
    <source>
        <dbReference type="SAM" id="Coils"/>
    </source>
</evidence>
<reference evidence="4 5" key="1">
    <citation type="submission" date="2024-02" db="EMBL/GenBank/DDBJ databases">
        <authorList>
            <person name="Daric V."/>
            <person name="Darras S."/>
        </authorList>
    </citation>
    <scope>NUCLEOTIDE SEQUENCE [LARGE SCALE GENOMIC DNA]</scope>
</reference>
<keyword evidence="5" id="KW-1185">Reference proteome</keyword>
<dbReference type="EMBL" id="CAWYQH010000102">
    <property type="protein sequence ID" value="CAK8686469.1"/>
    <property type="molecule type" value="Genomic_DNA"/>
</dbReference>
<gene>
    <name evidence="4" type="ORF">CVLEPA_LOCUS18399</name>
</gene>
<name>A0ABP0G3Q7_CLALP</name>
<feature type="region of interest" description="Disordered" evidence="2">
    <location>
        <begin position="2133"/>
        <end position="2171"/>
    </location>
</feature>
<dbReference type="InterPro" id="IPR047104">
    <property type="entry name" value="BLTP1_N"/>
</dbReference>
<feature type="region of interest" description="Disordered" evidence="2">
    <location>
        <begin position="2955"/>
        <end position="3009"/>
    </location>
</feature>
<dbReference type="Pfam" id="PF25039">
    <property type="entry name" value="BLTP1_M"/>
    <property type="match status" value="3"/>
</dbReference>
<feature type="region of interest" description="Disordered" evidence="2">
    <location>
        <begin position="1423"/>
        <end position="1449"/>
    </location>
</feature>
<dbReference type="PANTHER" id="PTHR31640:SF1">
    <property type="entry name" value="BRIDGE-LIKE LIPID TRANSFER PROTEIN FAMILY MEMBER 1"/>
    <property type="match status" value="1"/>
</dbReference>